<evidence type="ECO:0000313" key="3">
    <source>
        <dbReference type="Proteomes" id="UP000823786"/>
    </source>
</evidence>
<dbReference type="EMBL" id="JAGGJV010000006">
    <property type="protein sequence ID" value="MBP1860116.1"/>
    <property type="molecule type" value="Genomic_DNA"/>
</dbReference>
<sequence length="212" mass="22538">MKKFVFASAAIGVAASFFAATFSVAQDNPAEQSAPLKPAAEFQSITDAKQRSWALFEEAGKVIQHPRCVNCHPATERPLQTMAMHPHQPPVSRGEGGMGMPGMTCNTCHGAANVSVVGQAETLKSIPGNPAWHLAPIEMAWEGKSLAEICRQIKDPERNGGKTLAEITEHMTHDSLVGWGWQPGAGREPVPGSQAVFGELIAAWVESGAACQ</sequence>
<protein>
    <recommendedName>
        <fullName evidence="4">Isoquinoline 1-oxidoreductase subunit</fullName>
    </recommendedName>
</protein>
<evidence type="ECO:0000256" key="1">
    <source>
        <dbReference type="SAM" id="SignalP"/>
    </source>
</evidence>
<feature type="chain" id="PRO_5045796515" description="Isoquinoline 1-oxidoreductase subunit" evidence="1">
    <location>
        <begin position="26"/>
        <end position="212"/>
    </location>
</feature>
<keyword evidence="3" id="KW-1185">Reference proteome</keyword>
<comment type="caution">
    <text evidence="2">The sequence shown here is derived from an EMBL/GenBank/DDBJ whole genome shotgun (WGS) entry which is preliminary data.</text>
</comment>
<dbReference type="InterPro" id="IPR036280">
    <property type="entry name" value="Multihaem_cyt_sf"/>
</dbReference>
<dbReference type="SUPFAM" id="SSF48695">
    <property type="entry name" value="Multiheme cytochromes"/>
    <property type="match status" value="1"/>
</dbReference>
<gene>
    <name evidence="2" type="ORF">J2Z75_003637</name>
</gene>
<proteinExistence type="predicted"/>
<feature type="signal peptide" evidence="1">
    <location>
        <begin position="1"/>
        <end position="25"/>
    </location>
</feature>
<reference evidence="2 3" key="1">
    <citation type="submission" date="2021-03" db="EMBL/GenBank/DDBJ databases">
        <title>Genomic Encyclopedia of Type Strains, Phase IV (KMG-IV): sequencing the most valuable type-strain genomes for metagenomic binning, comparative biology and taxonomic classification.</title>
        <authorList>
            <person name="Goeker M."/>
        </authorList>
    </citation>
    <scope>NUCLEOTIDE SEQUENCE [LARGE SCALE GENOMIC DNA]</scope>
    <source>
        <strain evidence="2 3">DSM 26427</strain>
    </source>
</reference>
<evidence type="ECO:0000313" key="2">
    <source>
        <dbReference type="EMBL" id="MBP1860116.1"/>
    </source>
</evidence>
<dbReference type="Proteomes" id="UP000823786">
    <property type="component" value="Unassembled WGS sequence"/>
</dbReference>
<name>A0ABS4EQ91_9HYPH</name>
<accession>A0ABS4EQ91</accession>
<keyword evidence="1" id="KW-0732">Signal</keyword>
<organism evidence="2 3">
    <name type="scientific">Rhizobium herbae</name>
    <dbReference type="NCBI Taxonomy" id="508661"/>
    <lineage>
        <taxon>Bacteria</taxon>
        <taxon>Pseudomonadati</taxon>
        <taxon>Pseudomonadota</taxon>
        <taxon>Alphaproteobacteria</taxon>
        <taxon>Hyphomicrobiales</taxon>
        <taxon>Rhizobiaceae</taxon>
        <taxon>Rhizobium/Agrobacterium group</taxon>
        <taxon>Rhizobium</taxon>
    </lineage>
</organism>
<evidence type="ECO:0008006" key="4">
    <source>
        <dbReference type="Google" id="ProtNLM"/>
    </source>
</evidence>
<dbReference type="RefSeq" id="WP_209854111.1">
    <property type="nucleotide sequence ID" value="NZ_JAGGJV010000006.1"/>
</dbReference>